<protein>
    <submittedName>
        <fullName evidence="2">Uncharacterized protein</fullName>
    </submittedName>
</protein>
<evidence type="ECO:0000313" key="2">
    <source>
        <dbReference type="EMBL" id="KMU89154.1"/>
    </source>
</evidence>
<dbReference type="AlphaFoldDB" id="A0A0J8RY98"/>
<reference evidence="3" key="1">
    <citation type="journal article" date="2010" name="Genome Res.">
        <title>Population genomic sequencing of Coccidioides fungi reveals recent hybridization and transposon control.</title>
        <authorList>
            <person name="Neafsey D.E."/>
            <person name="Barker B.M."/>
            <person name="Sharpton T.J."/>
            <person name="Stajich J.E."/>
            <person name="Park D.J."/>
            <person name="Whiston E."/>
            <person name="Hung C.-Y."/>
            <person name="McMahan C."/>
            <person name="White J."/>
            <person name="Sykes S."/>
            <person name="Heiman D."/>
            <person name="Young S."/>
            <person name="Zeng Q."/>
            <person name="Abouelleil A."/>
            <person name="Aftuck L."/>
            <person name="Bessette D."/>
            <person name="Brown A."/>
            <person name="FitzGerald M."/>
            <person name="Lui A."/>
            <person name="Macdonald J.P."/>
            <person name="Priest M."/>
            <person name="Orbach M.J."/>
            <person name="Galgiani J.N."/>
            <person name="Kirkland T.N."/>
            <person name="Cole G.T."/>
            <person name="Birren B.W."/>
            <person name="Henn M.R."/>
            <person name="Taylor J.W."/>
            <person name="Rounsley S.D."/>
        </authorList>
    </citation>
    <scope>NUCLEOTIDE SEQUENCE [LARGE SCALE GENOMIC DNA]</scope>
    <source>
        <strain evidence="3">H538.4</strain>
    </source>
</reference>
<dbReference type="EMBL" id="DS017010">
    <property type="protein sequence ID" value="KMU89154.1"/>
    <property type="molecule type" value="Genomic_DNA"/>
</dbReference>
<evidence type="ECO:0000256" key="1">
    <source>
        <dbReference type="SAM" id="MobiDB-lite"/>
    </source>
</evidence>
<sequence>MNVDIREYFLQDSFVGGEVSSPPLRGNGNPNYQAEEVVYFFLSSSTGSERWTRSTISILASPDKGLKYMPVLPRSENTDRFGSTLKNKVVIAGKKPAPETDEPQNGFPELEMGNSHYR</sequence>
<proteinExistence type="predicted"/>
<accession>A0A0J8RY98</accession>
<organism evidence="2 3">
    <name type="scientific">Coccidioides immitis H538.4</name>
    <dbReference type="NCBI Taxonomy" id="396776"/>
    <lineage>
        <taxon>Eukaryota</taxon>
        <taxon>Fungi</taxon>
        <taxon>Dikarya</taxon>
        <taxon>Ascomycota</taxon>
        <taxon>Pezizomycotina</taxon>
        <taxon>Eurotiomycetes</taxon>
        <taxon>Eurotiomycetidae</taxon>
        <taxon>Onygenales</taxon>
        <taxon>Onygenaceae</taxon>
        <taxon>Coccidioides</taxon>
    </lineage>
</organism>
<feature type="region of interest" description="Disordered" evidence="1">
    <location>
        <begin position="90"/>
        <end position="118"/>
    </location>
</feature>
<gene>
    <name evidence="2" type="ORF">CIHG_07086</name>
</gene>
<dbReference type="VEuPathDB" id="FungiDB:CIHG_07086"/>
<dbReference type="Proteomes" id="UP000054563">
    <property type="component" value="Unassembled WGS sequence"/>
</dbReference>
<name>A0A0J8RY98_COCIT</name>
<evidence type="ECO:0000313" key="3">
    <source>
        <dbReference type="Proteomes" id="UP000054563"/>
    </source>
</evidence>